<evidence type="ECO:0000313" key="6">
    <source>
        <dbReference type="Proteomes" id="UP001055200"/>
    </source>
</evidence>
<protein>
    <submittedName>
        <fullName evidence="5">Exonuclease domain-containing protein</fullName>
    </submittedName>
</protein>
<dbReference type="Pfam" id="PF00929">
    <property type="entry name" value="RNase_T"/>
    <property type="match status" value="1"/>
</dbReference>
<feature type="domain" description="Exonuclease" evidence="4">
    <location>
        <begin position="2"/>
        <end position="167"/>
    </location>
</feature>
<gene>
    <name evidence="5" type="ORF">MIU77_01175</name>
</gene>
<proteinExistence type="predicted"/>
<dbReference type="Gene3D" id="3.30.420.10">
    <property type="entry name" value="Ribonuclease H-like superfamily/Ribonuclease H"/>
    <property type="match status" value="1"/>
</dbReference>
<name>A0ABY3U1K6_9MYCO</name>
<evidence type="ECO:0000256" key="3">
    <source>
        <dbReference type="ARBA" id="ARBA00022839"/>
    </source>
</evidence>
<dbReference type="PANTHER" id="PTHR30231">
    <property type="entry name" value="DNA POLYMERASE III SUBUNIT EPSILON"/>
    <property type="match status" value="1"/>
</dbReference>
<dbReference type="InterPro" id="IPR013520">
    <property type="entry name" value="Ribonucl_H"/>
</dbReference>
<dbReference type="InterPro" id="IPR029024">
    <property type="entry name" value="TerB-like"/>
</dbReference>
<evidence type="ECO:0000259" key="4">
    <source>
        <dbReference type="SMART" id="SM00479"/>
    </source>
</evidence>
<dbReference type="SUPFAM" id="SSF53098">
    <property type="entry name" value="Ribonuclease H-like"/>
    <property type="match status" value="1"/>
</dbReference>
<accession>A0ABY3U1K6</accession>
<dbReference type="GO" id="GO:0004527">
    <property type="term" value="F:exonuclease activity"/>
    <property type="evidence" value="ECO:0007669"/>
    <property type="project" value="UniProtKB-KW"/>
</dbReference>
<dbReference type="PANTHER" id="PTHR30231:SF4">
    <property type="entry name" value="PROTEIN NEN2"/>
    <property type="match status" value="1"/>
</dbReference>
<evidence type="ECO:0000313" key="5">
    <source>
        <dbReference type="EMBL" id="ULN53029.1"/>
    </source>
</evidence>
<reference evidence="5" key="1">
    <citation type="submission" date="2022-08" db="EMBL/GenBank/DDBJ databases">
        <title>Complete genome sequence of 14 non-tuberculosis mycobacteria type-strains.</title>
        <authorList>
            <person name="Igarashi Y."/>
            <person name="Osugi A."/>
            <person name="Mitarai S."/>
        </authorList>
    </citation>
    <scope>NUCLEOTIDE SEQUENCE</scope>
    <source>
        <strain evidence="5">DSM 45575</strain>
    </source>
</reference>
<dbReference type="SUPFAM" id="SSF158682">
    <property type="entry name" value="TerB-like"/>
    <property type="match status" value="1"/>
</dbReference>
<organism evidence="5 6">
    <name type="scientific">Mycolicibacillus parakoreensis</name>
    <dbReference type="NCBI Taxonomy" id="1069221"/>
    <lineage>
        <taxon>Bacteria</taxon>
        <taxon>Bacillati</taxon>
        <taxon>Actinomycetota</taxon>
        <taxon>Actinomycetes</taxon>
        <taxon>Mycobacteriales</taxon>
        <taxon>Mycobacteriaceae</taxon>
        <taxon>Mycolicibacillus</taxon>
    </lineage>
</organism>
<keyword evidence="6" id="KW-1185">Reference proteome</keyword>
<dbReference type="RefSeq" id="WP_240171287.1">
    <property type="nucleotide sequence ID" value="NZ_CP092365.1"/>
</dbReference>
<dbReference type="InterPro" id="IPR036397">
    <property type="entry name" value="RNaseH_sf"/>
</dbReference>
<dbReference type="Gene3D" id="3.40.50.10190">
    <property type="entry name" value="BRCT domain"/>
    <property type="match status" value="1"/>
</dbReference>
<dbReference type="SMART" id="SM00479">
    <property type="entry name" value="EXOIII"/>
    <property type="match status" value="1"/>
</dbReference>
<sequence>MSFAVIDFETTGFVPERSDRVVEVGIVLTDGNGRIEDEWTTLVNPNRDVSAGRIHRITAGDLLDAPDFADISGHVLDRLTGRVVVAHNAPFDMRFLYYELLRADYAIFDRPAALCSMKWAGRMIGTAKLEHCCEALGIPLDDAHSAICDARATAQLLPHLLTACSGAAEWLSDVQRSAAYRWPAPNGCPSHGAPVLRGQVSSVADEWLPTVLQAAWVPGNPEDEAAYLLMLESALLDRSISRTEGRQLVDTAEAARLSSATVRRLHLDYLRSVAVEALDDGVVTETERRDLNAMAESLGMPPEQVDEALAWAAGHTESVPRSSEFALRPGDRVVFTGETDRDRGEWIATVVAAGLTSGGVTKSTRLVVAADPDSLSRKATKARSYGIPIVSEAAFDRLFHRYLHDD</sequence>
<keyword evidence="2" id="KW-0378">Hydrolase</keyword>
<keyword evidence="1" id="KW-0540">Nuclease</keyword>
<evidence type="ECO:0000256" key="2">
    <source>
        <dbReference type="ARBA" id="ARBA00022801"/>
    </source>
</evidence>
<dbReference type="InterPro" id="IPR036420">
    <property type="entry name" value="BRCT_dom_sf"/>
</dbReference>
<dbReference type="InterPro" id="IPR012337">
    <property type="entry name" value="RNaseH-like_sf"/>
</dbReference>
<dbReference type="SUPFAM" id="SSF52113">
    <property type="entry name" value="BRCT domain"/>
    <property type="match status" value="1"/>
</dbReference>
<dbReference type="Proteomes" id="UP001055200">
    <property type="component" value="Chromosome"/>
</dbReference>
<dbReference type="CDD" id="cd06127">
    <property type="entry name" value="DEDDh"/>
    <property type="match status" value="1"/>
</dbReference>
<evidence type="ECO:0000256" key="1">
    <source>
        <dbReference type="ARBA" id="ARBA00022722"/>
    </source>
</evidence>
<keyword evidence="3 5" id="KW-0269">Exonuclease</keyword>
<dbReference type="EMBL" id="CP092365">
    <property type="protein sequence ID" value="ULN53029.1"/>
    <property type="molecule type" value="Genomic_DNA"/>
</dbReference>